<keyword evidence="3" id="KW-1185">Reference proteome</keyword>
<comment type="caution">
    <text evidence="2">The sequence shown here is derived from an EMBL/GenBank/DDBJ whole genome shotgun (WGS) entry which is preliminary data.</text>
</comment>
<dbReference type="PANTHER" id="PTHR31435:SF9">
    <property type="entry name" value="PROTEIN NATD1"/>
    <property type="match status" value="1"/>
</dbReference>
<evidence type="ECO:0000313" key="3">
    <source>
        <dbReference type="Proteomes" id="UP000620874"/>
    </source>
</evidence>
<dbReference type="PANTHER" id="PTHR31435">
    <property type="entry name" value="PROTEIN NATD1"/>
    <property type="match status" value="1"/>
</dbReference>
<proteinExistence type="predicted"/>
<dbReference type="Proteomes" id="UP000620874">
    <property type="component" value="Unassembled WGS sequence"/>
</dbReference>
<feature type="domain" description="N-acetyltransferase" evidence="1">
    <location>
        <begin position="4"/>
        <end position="89"/>
    </location>
</feature>
<dbReference type="InterPro" id="IPR016181">
    <property type="entry name" value="Acyl_CoA_acyltransferase"/>
</dbReference>
<sequence>MEVHHDEAQRKFWVEVDGYKADMAYVLGKDHLDIRHTLVPEAIGGRGIASMLVKTAYDYARNKGLKPVATCSYAVRWLQRHPEYQGEISADYAGSGTCAL</sequence>
<dbReference type="SUPFAM" id="SSF55729">
    <property type="entry name" value="Acyl-CoA N-acyltransferases (Nat)"/>
    <property type="match status" value="1"/>
</dbReference>
<organism evidence="2 3">
    <name type="scientific">Phocaeicola intestinalis</name>
    <dbReference type="NCBI Taxonomy" id="2762212"/>
    <lineage>
        <taxon>Bacteria</taxon>
        <taxon>Pseudomonadati</taxon>
        <taxon>Bacteroidota</taxon>
        <taxon>Bacteroidia</taxon>
        <taxon>Bacteroidales</taxon>
        <taxon>Bacteroidaceae</taxon>
        <taxon>Phocaeicola</taxon>
    </lineage>
</organism>
<name>A0ABR8Y8E7_9BACT</name>
<gene>
    <name evidence="2" type="ORF">H9625_08545</name>
</gene>
<dbReference type="PROSITE" id="PS51729">
    <property type="entry name" value="GNAT_YJDJ"/>
    <property type="match status" value="1"/>
</dbReference>
<dbReference type="EMBL" id="JACSPP010000021">
    <property type="protein sequence ID" value="MBD8040483.1"/>
    <property type="molecule type" value="Genomic_DNA"/>
</dbReference>
<dbReference type="InterPro" id="IPR031165">
    <property type="entry name" value="GNAT_YJDJ"/>
</dbReference>
<protein>
    <submittedName>
        <fullName evidence="2">N-acetyltransferase</fullName>
    </submittedName>
</protein>
<accession>A0ABR8Y8E7</accession>
<dbReference type="Gene3D" id="3.40.630.30">
    <property type="match status" value="1"/>
</dbReference>
<evidence type="ECO:0000259" key="1">
    <source>
        <dbReference type="PROSITE" id="PS51729"/>
    </source>
</evidence>
<dbReference type="RefSeq" id="WP_022039157.1">
    <property type="nucleotide sequence ID" value="NZ_JACSPP010000021.1"/>
</dbReference>
<dbReference type="InterPro" id="IPR045057">
    <property type="entry name" value="Gcn5-rel_NAT"/>
</dbReference>
<reference evidence="2 3" key="1">
    <citation type="submission" date="2020-08" db="EMBL/GenBank/DDBJ databases">
        <title>A Genomic Blueprint of the Chicken Gut Microbiome.</title>
        <authorList>
            <person name="Gilroy R."/>
            <person name="Ravi A."/>
            <person name="Getino M."/>
            <person name="Pursley I."/>
            <person name="Horton D.L."/>
            <person name="Alikhan N.-F."/>
            <person name="Baker D."/>
            <person name="Gharbi K."/>
            <person name="Hall N."/>
            <person name="Watson M."/>
            <person name="Adriaenssens E.M."/>
            <person name="Foster-Nyarko E."/>
            <person name="Jarju S."/>
            <person name="Secka A."/>
            <person name="Antonio M."/>
            <person name="Oren A."/>
            <person name="Chaudhuri R."/>
            <person name="La Ragione R.M."/>
            <person name="Hildebrand F."/>
            <person name="Pallen M.J."/>
        </authorList>
    </citation>
    <scope>NUCLEOTIDE SEQUENCE [LARGE SCALE GENOMIC DNA]</scope>
    <source>
        <strain evidence="2 3">Sa1CVN1</strain>
    </source>
</reference>
<dbReference type="Pfam" id="PF14542">
    <property type="entry name" value="Acetyltransf_CG"/>
    <property type="match status" value="1"/>
</dbReference>
<evidence type="ECO:0000313" key="2">
    <source>
        <dbReference type="EMBL" id="MBD8040483.1"/>
    </source>
</evidence>